<sequence>MQDPLAEELRELARFLDVPEALDQRAAVRTRLEAAPPRRPRFFLSRRWLAAVAAAVAAAVVVGVVPPARAAVTDAVGRVLRFAGVEIREGDAGTLPVPLPSSPSPLPRVRSVALDEARRLAKFPVLAPTALGVPEDVQLADPAPDGAPRVVTLLYRGGTVRIDQFDGRIDGTFMKKAAAEFVQVQGDFAVWVAQPHPVVYIDRYGVERTEAARLAGPTLIWASDTATYRLEGLADLASALAVADSMT</sequence>
<protein>
    <recommendedName>
        <fullName evidence="4">DUF4367 domain-containing protein</fullName>
    </recommendedName>
</protein>
<name>A0A8J3ZF28_9ACTN</name>
<dbReference type="Proteomes" id="UP000612585">
    <property type="component" value="Unassembled WGS sequence"/>
</dbReference>
<gene>
    <name evidence="2" type="ORF">Vau01_081310</name>
</gene>
<accession>A0A8J3ZF28</accession>
<dbReference type="EMBL" id="BOPG01000057">
    <property type="protein sequence ID" value="GIJ60615.1"/>
    <property type="molecule type" value="Genomic_DNA"/>
</dbReference>
<evidence type="ECO:0008006" key="4">
    <source>
        <dbReference type="Google" id="ProtNLM"/>
    </source>
</evidence>
<dbReference type="AlphaFoldDB" id="A0A8J3ZF28"/>
<evidence type="ECO:0000313" key="2">
    <source>
        <dbReference type="EMBL" id="GIJ60615.1"/>
    </source>
</evidence>
<keyword evidence="3" id="KW-1185">Reference proteome</keyword>
<keyword evidence="1" id="KW-0472">Membrane</keyword>
<keyword evidence="1" id="KW-0812">Transmembrane</keyword>
<comment type="caution">
    <text evidence="2">The sequence shown here is derived from an EMBL/GenBank/DDBJ whole genome shotgun (WGS) entry which is preliminary data.</text>
</comment>
<keyword evidence="1" id="KW-1133">Transmembrane helix</keyword>
<proteinExistence type="predicted"/>
<reference evidence="2" key="1">
    <citation type="submission" date="2021-01" db="EMBL/GenBank/DDBJ databases">
        <title>Whole genome shotgun sequence of Virgisporangium aurantiacum NBRC 16421.</title>
        <authorList>
            <person name="Komaki H."/>
            <person name="Tamura T."/>
        </authorList>
    </citation>
    <scope>NUCLEOTIDE SEQUENCE</scope>
    <source>
        <strain evidence="2">NBRC 16421</strain>
    </source>
</reference>
<dbReference type="RefSeq" id="WP_204005112.1">
    <property type="nucleotide sequence ID" value="NZ_BOPG01000057.1"/>
</dbReference>
<evidence type="ECO:0000313" key="3">
    <source>
        <dbReference type="Proteomes" id="UP000612585"/>
    </source>
</evidence>
<evidence type="ECO:0000256" key="1">
    <source>
        <dbReference type="SAM" id="Phobius"/>
    </source>
</evidence>
<feature type="transmembrane region" description="Helical" evidence="1">
    <location>
        <begin position="48"/>
        <end position="68"/>
    </location>
</feature>
<organism evidence="2 3">
    <name type="scientific">Virgisporangium aurantiacum</name>
    <dbReference type="NCBI Taxonomy" id="175570"/>
    <lineage>
        <taxon>Bacteria</taxon>
        <taxon>Bacillati</taxon>
        <taxon>Actinomycetota</taxon>
        <taxon>Actinomycetes</taxon>
        <taxon>Micromonosporales</taxon>
        <taxon>Micromonosporaceae</taxon>
        <taxon>Virgisporangium</taxon>
    </lineage>
</organism>